<dbReference type="RefSeq" id="WP_008602488.1">
    <property type="nucleotide sequence ID" value="NZ_AMRV01000006.1"/>
</dbReference>
<dbReference type="AlphaFoldDB" id="M2SB68"/>
<evidence type="ECO:0000313" key="3">
    <source>
        <dbReference type="Proteomes" id="UP000011717"/>
    </source>
</evidence>
<accession>M2SB68</accession>
<organism evidence="2 3">
    <name type="scientific">Pacificimonas flava</name>
    <dbReference type="NCBI Taxonomy" id="1234595"/>
    <lineage>
        <taxon>Bacteria</taxon>
        <taxon>Pseudomonadati</taxon>
        <taxon>Pseudomonadota</taxon>
        <taxon>Alphaproteobacteria</taxon>
        <taxon>Sphingomonadales</taxon>
        <taxon>Sphingosinicellaceae</taxon>
        <taxon>Pacificimonas</taxon>
    </lineage>
</organism>
<dbReference type="SMART" id="SM00905">
    <property type="entry name" value="FolB"/>
    <property type="match status" value="1"/>
</dbReference>
<keyword evidence="3" id="KW-1185">Reference proteome</keyword>
<dbReference type="SUPFAM" id="SSF55620">
    <property type="entry name" value="Tetrahydrobiopterin biosynthesis enzymes-like"/>
    <property type="match status" value="1"/>
</dbReference>
<comment type="caution">
    <text evidence="2">The sequence shown here is derived from an EMBL/GenBank/DDBJ whole genome shotgun (WGS) entry which is preliminary data.</text>
</comment>
<evidence type="ECO:0000313" key="2">
    <source>
        <dbReference type="EMBL" id="EMD82630.1"/>
    </source>
</evidence>
<gene>
    <name evidence="2" type="ORF">C725_2017</name>
</gene>
<dbReference type="GO" id="GO:0006760">
    <property type="term" value="P:folic acid-containing compound metabolic process"/>
    <property type="evidence" value="ECO:0007669"/>
    <property type="project" value="InterPro"/>
</dbReference>
<feature type="domain" description="Dihydroneopterin aldolase/epimerase" evidence="1">
    <location>
        <begin position="7"/>
        <end position="119"/>
    </location>
</feature>
<dbReference type="EMBL" id="AMRV01000006">
    <property type="protein sequence ID" value="EMD82630.1"/>
    <property type="molecule type" value="Genomic_DNA"/>
</dbReference>
<protein>
    <submittedName>
        <fullName evidence="2">Dihydroneopterin aldolase</fullName>
    </submittedName>
</protein>
<proteinExistence type="predicted"/>
<dbReference type="InterPro" id="IPR006157">
    <property type="entry name" value="FolB_dom"/>
</dbReference>
<dbReference type="Pfam" id="PF02152">
    <property type="entry name" value="FolB"/>
    <property type="match status" value="1"/>
</dbReference>
<sequence length="121" mass="13595">MSTTLQLQVRDIELMVLTGIYSEETKLPQLLRVSVFVDLDAPDRFTHDMKLSESKNYMDLKDAVLNVCPKGVHFTLVEAVADAIIDRLFDDDRVLCATVNIVKVAISQNGEAIGIERTRSR</sequence>
<dbReference type="GO" id="GO:0004150">
    <property type="term" value="F:dihydroneopterin aldolase activity"/>
    <property type="evidence" value="ECO:0007669"/>
    <property type="project" value="InterPro"/>
</dbReference>
<dbReference type="OrthoDB" id="7504167at2"/>
<dbReference type="PATRIC" id="fig|1234595.3.peg.2018"/>
<reference evidence="2 3" key="1">
    <citation type="journal article" date="2013" name="Genome Announc.">
        <title>Draft Genome Sequence of Strain JLT2015T, Belonging to the Family Sphingomonadaceae of the Alphaproteobacteria.</title>
        <authorList>
            <person name="Tang K."/>
            <person name="Liu K."/>
            <person name="Li S."/>
            <person name="Jiao N."/>
        </authorList>
    </citation>
    <scope>NUCLEOTIDE SEQUENCE [LARGE SCALE GENOMIC DNA]</scope>
    <source>
        <strain evidence="2 3">JLT2015</strain>
    </source>
</reference>
<evidence type="ECO:0000259" key="1">
    <source>
        <dbReference type="SMART" id="SM00905"/>
    </source>
</evidence>
<dbReference type="Proteomes" id="UP000011717">
    <property type="component" value="Unassembled WGS sequence"/>
</dbReference>
<dbReference type="InterPro" id="IPR043133">
    <property type="entry name" value="GTP-CH-I_C/QueF"/>
</dbReference>
<name>M2SB68_9SPHN</name>
<dbReference type="Gene3D" id="3.30.1130.10">
    <property type="match status" value="1"/>
</dbReference>